<comment type="caution">
    <text evidence="2">The sequence shown here is derived from an EMBL/GenBank/DDBJ whole genome shotgun (WGS) entry which is preliminary data.</text>
</comment>
<dbReference type="Proteomes" id="UP000193104">
    <property type="component" value="Unassembled WGS sequence"/>
</dbReference>
<dbReference type="RefSeq" id="WP_128599626.1">
    <property type="nucleotide sequence ID" value="NZ_MLFS01000004.1"/>
</dbReference>
<evidence type="ECO:0000313" key="3">
    <source>
        <dbReference type="Proteomes" id="UP000193104"/>
    </source>
</evidence>
<proteinExistence type="predicted"/>
<reference evidence="2 3" key="1">
    <citation type="journal article" date="2017" name="Antonie Van Leeuwenhoek">
        <title>Phylogenomic resolution of the bacterial genus Pantoea and its relationship with Erwinia and Tatumella.</title>
        <authorList>
            <person name="Palmer M."/>
            <person name="Steenkamp E.T."/>
            <person name="Coetzee M.P."/>
            <person name="Chan W.Y."/>
            <person name="van Zyl E."/>
            <person name="De Maayer P."/>
            <person name="Coutinho T.A."/>
            <person name="Blom J."/>
            <person name="Smits T.H."/>
            <person name="Duffy B."/>
            <person name="Venter S.N."/>
        </authorList>
    </citation>
    <scope>NUCLEOTIDE SEQUENCE [LARGE SCALE GENOMIC DNA]</scope>
    <source>
        <strain evidence="2 3">LMG 26277</strain>
    </source>
</reference>
<dbReference type="CDD" id="cd00093">
    <property type="entry name" value="HTH_XRE"/>
    <property type="match status" value="1"/>
</dbReference>
<organism evidence="2 3">
    <name type="scientific">Pantoea wallisii</name>
    <dbReference type="NCBI Taxonomy" id="1076551"/>
    <lineage>
        <taxon>Bacteria</taxon>
        <taxon>Pseudomonadati</taxon>
        <taxon>Pseudomonadota</taxon>
        <taxon>Gammaproteobacteria</taxon>
        <taxon>Enterobacterales</taxon>
        <taxon>Erwiniaceae</taxon>
        <taxon>Pantoea</taxon>
    </lineage>
</organism>
<dbReference type="OrthoDB" id="129597at2"/>
<gene>
    <name evidence="2" type="ORF">HA48_02465</name>
</gene>
<dbReference type="EMBL" id="MLFS01000004">
    <property type="protein sequence ID" value="ORM74813.1"/>
    <property type="molecule type" value="Genomic_DNA"/>
</dbReference>
<dbReference type="Pfam" id="PF01381">
    <property type="entry name" value="HTH_3"/>
    <property type="match status" value="1"/>
</dbReference>
<dbReference type="STRING" id="1076551.HA48_02465"/>
<dbReference type="InterPro" id="IPR001387">
    <property type="entry name" value="Cro/C1-type_HTH"/>
</dbReference>
<dbReference type="SUPFAM" id="SSF47413">
    <property type="entry name" value="lambda repressor-like DNA-binding domains"/>
    <property type="match status" value="1"/>
</dbReference>
<evidence type="ECO:0000259" key="1">
    <source>
        <dbReference type="PROSITE" id="PS50943"/>
    </source>
</evidence>
<name>A0A1X1DDM0_9GAMM</name>
<sequence length="101" mass="11327">MSDLKKFLDTEFSAAERREIQLQAEELILETGLQLLREELQLSQLKVAEAMGVKQPRITQIEQGGADQRLITIKRYIEAMGGKLSLVIEMPDGSGGRTIRV</sequence>
<dbReference type="SMART" id="SM00530">
    <property type="entry name" value="HTH_XRE"/>
    <property type="match status" value="1"/>
</dbReference>
<dbReference type="InterPro" id="IPR010982">
    <property type="entry name" value="Lambda_DNA-bd_dom_sf"/>
</dbReference>
<keyword evidence="3" id="KW-1185">Reference proteome</keyword>
<protein>
    <submittedName>
        <fullName evidence="2">Transcriptional regulator</fullName>
    </submittedName>
</protein>
<dbReference type="PROSITE" id="PS50943">
    <property type="entry name" value="HTH_CROC1"/>
    <property type="match status" value="1"/>
</dbReference>
<feature type="domain" description="HTH cro/C1-type" evidence="1">
    <location>
        <begin position="33"/>
        <end position="87"/>
    </location>
</feature>
<dbReference type="GO" id="GO:0003677">
    <property type="term" value="F:DNA binding"/>
    <property type="evidence" value="ECO:0007669"/>
    <property type="project" value="InterPro"/>
</dbReference>
<evidence type="ECO:0000313" key="2">
    <source>
        <dbReference type="EMBL" id="ORM74813.1"/>
    </source>
</evidence>
<dbReference type="Gene3D" id="1.10.260.40">
    <property type="entry name" value="lambda repressor-like DNA-binding domains"/>
    <property type="match status" value="1"/>
</dbReference>
<dbReference type="AlphaFoldDB" id="A0A1X1DDM0"/>
<accession>A0A1X1DDM0</accession>